<feature type="region of interest" description="Disordered" evidence="1">
    <location>
        <begin position="33"/>
        <end position="68"/>
    </location>
</feature>
<name>A0A2M4B635_9DIPT</name>
<protein>
    <submittedName>
        <fullName evidence="2">Putative secreted protein</fullName>
    </submittedName>
</protein>
<dbReference type="EMBL" id="GGFK01014957">
    <property type="protein sequence ID" value="MBW48278.1"/>
    <property type="molecule type" value="Transcribed_RNA"/>
</dbReference>
<accession>A0A2M4B635</accession>
<sequence length="68" mass="7706">MVSPYPCWQHRTRPIVIGCHPALALFHRVRGNPVPPLHHRRSVQRGSLGHAGTHRHRECRAKPDSGYG</sequence>
<reference evidence="2" key="1">
    <citation type="submission" date="2018-01" db="EMBL/GenBank/DDBJ databases">
        <title>An insight into the sialome of Amazonian anophelines.</title>
        <authorList>
            <person name="Ribeiro J.M."/>
            <person name="Scarpassa V."/>
            <person name="Calvo E."/>
        </authorList>
    </citation>
    <scope>NUCLEOTIDE SEQUENCE</scope>
    <source>
        <tissue evidence="2">Salivary glands</tissue>
    </source>
</reference>
<proteinExistence type="predicted"/>
<dbReference type="AlphaFoldDB" id="A0A2M4B635"/>
<evidence type="ECO:0000313" key="2">
    <source>
        <dbReference type="EMBL" id="MBW48278.1"/>
    </source>
</evidence>
<organism evidence="2">
    <name type="scientific">Anopheles triannulatus</name>
    <dbReference type="NCBI Taxonomy" id="58253"/>
    <lineage>
        <taxon>Eukaryota</taxon>
        <taxon>Metazoa</taxon>
        <taxon>Ecdysozoa</taxon>
        <taxon>Arthropoda</taxon>
        <taxon>Hexapoda</taxon>
        <taxon>Insecta</taxon>
        <taxon>Pterygota</taxon>
        <taxon>Neoptera</taxon>
        <taxon>Endopterygota</taxon>
        <taxon>Diptera</taxon>
        <taxon>Nematocera</taxon>
        <taxon>Culicoidea</taxon>
        <taxon>Culicidae</taxon>
        <taxon>Anophelinae</taxon>
        <taxon>Anopheles</taxon>
    </lineage>
</organism>
<evidence type="ECO:0000256" key="1">
    <source>
        <dbReference type="SAM" id="MobiDB-lite"/>
    </source>
</evidence>